<keyword evidence="2" id="KW-1185">Reference proteome</keyword>
<dbReference type="EMBL" id="BPQB01000063">
    <property type="protein sequence ID" value="GJE96709.1"/>
    <property type="molecule type" value="Genomic_DNA"/>
</dbReference>
<protein>
    <submittedName>
        <fullName evidence="1">Uncharacterized protein</fullName>
    </submittedName>
</protein>
<accession>A0A9P3GNP2</accession>
<dbReference type="AlphaFoldDB" id="A0A9P3GNP2"/>
<organism evidence="1 2">
    <name type="scientific">Phanerochaete sordida</name>
    <dbReference type="NCBI Taxonomy" id="48140"/>
    <lineage>
        <taxon>Eukaryota</taxon>
        <taxon>Fungi</taxon>
        <taxon>Dikarya</taxon>
        <taxon>Basidiomycota</taxon>
        <taxon>Agaricomycotina</taxon>
        <taxon>Agaricomycetes</taxon>
        <taxon>Polyporales</taxon>
        <taxon>Phanerochaetaceae</taxon>
        <taxon>Phanerochaete</taxon>
    </lineage>
</organism>
<comment type="caution">
    <text evidence="1">The sequence shown here is derived from an EMBL/GenBank/DDBJ whole genome shotgun (WGS) entry which is preliminary data.</text>
</comment>
<gene>
    <name evidence="1" type="ORF">PsYK624_129150</name>
</gene>
<name>A0A9P3GNP2_9APHY</name>
<proteinExistence type="predicted"/>
<dbReference type="Proteomes" id="UP000703269">
    <property type="component" value="Unassembled WGS sequence"/>
</dbReference>
<sequence>MVVGRNMNVSRWVQRGDDRRLTCVSQQLEALRPCICSDSSDGAEDYVAAQGRQGRLSARL</sequence>
<evidence type="ECO:0000313" key="2">
    <source>
        <dbReference type="Proteomes" id="UP000703269"/>
    </source>
</evidence>
<reference evidence="1 2" key="1">
    <citation type="submission" date="2021-08" db="EMBL/GenBank/DDBJ databases">
        <title>Draft Genome Sequence of Phanerochaete sordida strain YK-624.</title>
        <authorList>
            <person name="Mori T."/>
            <person name="Dohra H."/>
            <person name="Suzuki T."/>
            <person name="Kawagishi H."/>
            <person name="Hirai H."/>
        </authorList>
    </citation>
    <scope>NUCLEOTIDE SEQUENCE [LARGE SCALE GENOMIC DNA]</scope>
    <source>
        <strain evidence="1 2">YK-624</strain>
    </source>
</reference>
<evidence type="ECO:0000313" key="1">
    <source>
        <dbReference type="EMBL" id="GJE96709.1"/>
    </source>
</evidence>